<gene>
    <name evidence="1" type="ORF">Sviol_53560</name>
</gene>
<evidence type="ECO:0000313" key="2">
    <source>
        <dbReference type="Proteomes" id="UP001050808"/>
    </source>
</evidence>
<keyword evidence="2" id="KW-1185">Reference proteome</keyword>
<evidence type="ECO:0000313" key="1">
    <source>
        <dbReference type="EMBL" id="GHI40948.1"/>
    </source>
</evidence>
<dbReference type="InterPro" id="IPR029062">
    <property type="entry name" value="Class_I_gatase-like"/>
</dbReference>
<comment type="caution">
    <text evidence="1">The sequence shown here is derived from an EMBL/GenBank/DDBJ whole genome shotgun (WGS) entry which is preliminary data.</text>
</comment>
<name>A0ABQ3QUN8_9ACTN</name>
<dbReference type="GO" id="GO:0016787">
    <property type="term" value="F:hydrolase activity"/>
    <property type="evidence" value="ECO:0007669"/>
    <property type="project" value="UniProtKB-KW"/>
</dbReference>
<dbReference type="CDD" id="cd01745">
    <property type="entry name" value="GATase1_2"/>
    <property type="match status" value="1"/>
</dbReference>
<dbReference type="SUPFAM" id="SSF52317">
    <property type="entry name" value="Class I glutamine amidotransferase-like"/>
    <property type="match status" value="1"/>
</dbReference>
<reference evidence="1" key="1">
    <citation type="submission" date="2024-05" db="EMBL/GenBank/DDBJ databases">
        <title>Whole genome shotgun sequence of Streptomyces violascens NBRC 12920.</title>
        <authorList>
            <person name="Komaki H."/>
            <person name="Tamura T."/>
        </authorList>
    </citation>
    <scope>NUCLEOTIDE SEQUENCE</scope>
    <source>
        <strain evidence="1">NBRC 12920</strain>
    </source>
</reference>
<proteinExistence type="predicted"/>
<accession>A0ABQ3QUN8</accession>
<organism evidence="1 2">
    <name type="scientific">Streptomyces violascens</name>
    <dbReference type="NCBI Taxonomy" id="67381"/>
    <lineage>
        <taxon>Bacteria</taxon>
        <taxon>Bacillati</taxon>
        <taxon>Actinomycetota</taxon>
        <taxon>Actinomycetes</taxon>
        <taxon>Kitasatosporales</taxon>
        <taxon>Streptomycetaceae</taxon>
        <taxon>Streptomyces</taxon>
    </lineage>
</organism>
<protein>
    <submittedName>
        <fullName evidence="1">Gamma-glutamyl-gamma-aminobutyrate hydrolase</fullName>
    </submittedName>
</protein>
<dbReference type="PANTHER" id="PTHR43235:SF1">
    <property type="entry name" value="GLUTAMINE AMIDOTRANSFERASE PB2B2.05-RELATED"/>
    <property type="match status" value="1"/>
</dbReference>
<dbReference type="PROSITE" id="PS51273">
    <property type="entry name" value="GATASE_TYPE_1"/>
    <property type="match status" value="1"/>
</dbReference>
<dbReference type="InterPro" id="IPR044668">
    <property type="entry name" value="PuuD-like"/>
</dbReference>
<dbReference type="PANTHER" id="PTHR43235">
    <property type="entry name" value="GLUTAMINE AMIDOTRANSFERASE PB2B2.05-RELATED"/>
    <property type="match status" value="1"/>
</dbReference>
<dbReference type="Pfam" id="PF07722">
    <property type="entry name" value="Peptidase_C26"/>
    <property type="match status" value="1"/>
</dbReference>
<keyword evidence="1" id="KW-0378">Hydrolase</keyword>
<sequence length="286" mass="29857">MVRPGGAVFGPADDPGVECDELRRATGGRVAGPVCPGRNAVSRIAARRPLVAVPARFAASTSALRYAAEVNARALIEAVWRAGGEPVTLHPHAPGGRADPAEVGARLARFDGVLLPGGGDIAPVRYAAEPHAGGYDIDAEQDGFDLEVTYRALELGLPLLAVCRGLQVVNVALGGTLDQDMGGAAGSHRHYVHRVAVRPGTLLARAAGATKVTASCYHHQRVDRLGMGLTVTARAADDTVEGLELPAHRGWFVAVQWHPEDTARGDAAQRGVFGAFVRAAARVTEV</sequence>
<dbReference type="Proteomes" id="UP001050808">
    <property type="component" value="Unassembled WGS sequence"/>
</dbReference>
<dbReference type="InterPro" id="IPR011697">
    <property type="entry name" value="Peptidase_C26"/>
</dbReference>
<dbReference type="Gene3D" id="3.40.50.880">
    <property type="match status" value="1"/>
</dbReference>
<dbReference type="EMBL" id="BNDY01000017">
    <property type="protein sequence ID" value="GHI40948.1"/>
    <property type="molecule type" value="Genomic_DNA"/>
</dbReference>